<evidence type="ECO:0000259" key="2">
    <source>
        <dbReference type="PROSITE" id="PS50011"/>
    </source>
</evidence>
<dbReference type="InterPro" id="IPR011009">
    <property type="entry name" value="Kinase-like_dom_sf"/>
</dbReference>
<dbReference type="SMART" id="SM00220">
    <property type="entry name" value="S_TKc"/>
    <property type="match status" value="1"/>
</dbReference>
<evidence type="ECO:0000313" key="4">
    <source>
        <dbReference type="Proteomes" id="UP000324629"/>
    </source>
</evidence>
<dbReference type="InterPro" id="IPR051177">
    <property type="entry name" value="CIK-Related_Protein"/>
</dbReference>
<organism evidence="3 4">
    <name type="scientific">Paragonimus westermani</name>
    <dbReference type="NCBI Taxonomy" id="34504"/>
    <lineage>
        <taxon>Eukaryota</taxon>
        <taxon>Metazoa</taxon>
        <taxon>Spiralia</taxon>
        <taxon>Lophotrochozoa</taxon>
        <taxon>Platyhelminthes</taxon>
        <taxon>Trematoda</taxon>
        <taxon>Digenea</taxon>
        <taxon>Plagiorchiida</taxon>
        <taxon>Troglotremata</taxon>
        <taxon>Troglotrematidae</taxon>
        <taxon>Paragonimus</taxon>
    </lineage>
</organism>
<accession>A0A5J4P073</accession>
<comment type="caution">
    <text evidence="3">The sequence shown here is derived from an EMBL/GenBank/DDBJ whole genome shotgun (WGS) entry which is preliminary data.</text>
</comment>
<dbReference type="Proteomes" id="UP000324629">
    <property type="component" value="Unassembled WGS sequence"/>
</dbReference>
<dbReference type="PROSITE" id="PS50011">
    <property type="entry name" value="PROTEIN_KINASE_DOM"/>
    <property type="match status" value="1"/>
</dbReference>
<dbReference type="GO" id="GO:0005524">
    <property type="term" value="F:ATP binding"/>
    <property type="evidence" value="ECO:0007669"/>
    <property type="project" value="InterPro"/>
</dbReference>
<dbReference type="PANTHER" id="PTHR12984:SF6">
    <property type="entry name" value="SCY1-LIKE PROTEIN 2"/>
    <property type="match status" value="1"/>
</dbReference>
<evidence type="ECO:0000313" key="3">
    <source>
        <dbReference type="EMBL" id="KAA3681326.1"/>
    </source>
</evidence>
<feature type="domain" description="Protein kinase" evidence="2">
    <location>
        <begin position="25"/>
        <end position="343"/>
    </location>
</feature>
<dbReference type="EMBL" id="QNGE01000227">
    <property type="protein sequence ID" value="KAA3681326.1"/>
    <property type="molecule type" value="Genomic_DNA"/>
</dbReference>
<dbReference type="GO" id="GO:0004672">
    <property type="term" value="F:protein kinase activity"/>
    <property type="evidence" value="ECO:0007669"/>
    <property type="project" value="InterPro"/>
</dbReference>
<keyword evidence="4" id="KW-1185">Reference proteome</keyword>
<proteinExistence type="inferred from homology"/>
<dbReference type="PANTHER" id="PTHR12984">
    <property type="entry name" value="SCY1-RELATED S/T PROTEIN KINASE-LIKE"/>
    <property type="match status" value="1"/>
</dbReference>
<protein>
    <submittedName>
        <fullName evidence="3">SCY1-like protein 2</fullName>
    </submittedName>
</protein>
<dbReference type="Gene3D" id="3.30.200.20">
    <property type="entry name" value="Phosphorylase Kinase, domain 1"/>
    <property type="match status" value="1"/>
</dbReference>
<comment type="similarity">
    <text evidence="1">Belongs to the protein kinase superfamily.</text>
</comment>
<sequence>MDTVLTKLKSKVSTVLPGNPLTREYELCKHIGFAGPGMLWKLFAAKKRSTQQEATVWAFEKKTLDSYPKVQKESMIDILKYGVATLTRIKHPKILSVLQPLEESRESLAFASEPLFTSLKSALLTSFSDESKSHVDEPFVLTEVEIKYGLMQISEALSFLHTDCHRVHLNLVPESIVINKFGLWKFGGFEFSKLLEHQPSSASMEPTASVPIWQSSVMPACQPTLHASSPESIFESHGDWLLQRVSSDKCLFENTPLQGQVTAASDMFSLGLLICCLYNQGQSLFDRQNDYSAYRKAVKDMTSICATKISRLPENLKEYVKLMLSVDPALRPSALQFSRSRIT</sequence>
<dbReference type="AlphaFoldDB" id="A0A5J4P073"/>
<dbReference type="InterPro" id="IPR000719">
    <property type="entry name" value="Prot_kinase_dom"/>
</dbReference>
<dbReference type="CDD" id="cd14011">
    <property type="entry name" value="PK_SCY1_like"/>
    <property type="match status" value="1"/>
</dbReference>
<dbReference type="Gene3D" id="1.10.510.10">
    <property type="entry name" value="Transferase(Phosphotransferase) domain 1"/>
    <property type="match status" value="1"/>
</dbReference>
<gene>
    <name evidence="3" type="ORF">DEA37_0000217</name>
</gene>
<name>A0A5J4P073_9TREM</name>
<dbReference type="SUPFAM" id="SSF56112">
    <property type="entry name" value="Protein kinase-like (PK-like)"/>
    <property type="match status" value="1"/>
</dbReference>
<evidence type="ECO:0000256" key="1">
    <source>
        <dbReference type="ARBA" id="ARBA00038349"/>
    </source>
</evidence>
<reference evidence="3 4" key="1">
    <citation type="journal article" date="2019" name="Gigascience">
        <title>Whole-genome sequence of the oriental lung fluke Paragonimus westermani.</title>
        <authorList>
            <person name="Oey H."/>
            <person name="Zakrzewski M."/>
            <person name="Narain K."/>
            <person name="Devi K.R."/>
            <person name="Agatsuma T."/>
            <person name="Nawaratna S."/>
            <person name="Gobert G.N."/>
            <person name="Jones M.K."/>
            <person name="Ragan M.A."/>
            <person name="McManus D.P."/>
            <person name="Krause L."/>
        </authorList>
    </citation>
    <scope>NUCLEOTIDE SEQUENCE [LARGE SCALE GENOMIC DNA]</scope>
    <source>
        <strain evidence="3 4">IND2009</strain>
    </source>
</reference>